<feature type="compositionally biased region" description="Basic and acidic residues" evidence="6">
    <location>
        <begin position="151"/>
        <end position="183"/>
    </location>
</feature>
<dbReference type="SUPFAM" id="SSF49764">
    <property type="entry name" value="HSP20-like chaperones"/>
    <property type="match status" value="1"/>
</dbReference>
<evidence type="ECO:0000256" key="1">
    <source>
        <dbReference type="ARBA" id="ARBA00004162"/>
    </source>
</evidence>
<feature type="domain" description="SHSP" evidence="8">
    <location>
        <begin position="7"/>
        <end position="110"/>
    </location>
</feature>
<accession>A0A6P5XSV0</accession>
<dbReference type="OrthoDB" id="1431247at2759"/>
<evidence type="ECO:0000256" key="3">
    <source>
        <dbReference type="ARBA" id="ARBA00022821"/>
    </source>
</evidence>
<evidence type="ECO:0000256" key="6">
    <source>
        <dbReference type="SAM" id="MobiDB-lite"/>
    </source>
</evidence>
<keyword evidence="7" id="KW-0472">Membrane</keyword>
<proteinExistence type="inferred from homology"/>
<keyword evidence="2" id="KW-1003">Cell membrane</keyword>
<dbReference type="InterPro" id="IPR002068">
    <property type="entry name" value="A-crystallin/Hsp20_dom"/>
</dbReference>
<name>A0A6P5XSV0_DURZI</name>
<dbReference type="Pfam" id="PF00011">
    <property type="entry name" value="HSP20"/>
    <property type="match status" value="1"/>
</dbReference>
<feature type="compositionally biased region" description="Basic and acidic residues" evidence="6">
    <location>
        <begin position="190"/>
        <end position="219"/>
    </location>
</feature>
<reference evidence="10" key="1">
    <citation type="submission" date="2025-08" db="UniProtKB">
        <authorList>
            <consortium name="RefSeq"/>
        </authorList>
    </citation>
    <scope>IDENTIFICATION</scope>
    <source>
        <tissue evidence="10">Fruit stalk</tissue>
    </source>
</reference>
<dbReference type="PANTHER" id="PTHR43670">
    <property type="entry name" value="HEAT SHOCK PROTEIN 26"/>
    <property type="match status" value="1"/>
</dbReference>
<dbReference type="GeneID" id="111285912"/>
<protein>
    <submittedName>
        <fullName evidence="10">Inactive protein RESTRICTED TEV MOVEMENT 2-like</fullName>
    </submittedName>
</protein>
<comment type="subcellular location">
    <subcellularLocation>
        <location evidence="1">Cell membrane</location>
        <topology evidence="1">Single-pass membrane protein</topology>
    </subcellularLocation>
</comment>
<gene>
    <name evidence="10" type="primary">LOC111285912</name>
</gene>
<evidence type="ECO:0000256" key="5">
    <source>
        <dbReference type="RuleBase" id="RU003616"/>
    </source>
</evidence>
<keyword evidence="3" id="KW-0611">Plant defense</keyword>
<feature type="region of interest" description="Disordered" evidence="6">
    <location>
        <begin position="97"/>
        <end position="219"/>
    </location>
</feature>
<dbReference type="PROSITE" id="PS01031">
    <property type="entry name" value="SHSP"/>
    <property type="match status" value="1"/>
</dbReference>
<keyword evidence="9" id="KW-1185">Reference proteome</keyword>
<sequence>MDSKPNPVYEDLEVHTEWVHEAADDTLIAYLPGFSKEQLKVQVTTDGKLRISGERPLEGNKFGRFSKEILIPSNCDRDRIRANFRGGMLNVKHPKLTIATDEKQEQAKPSAEVPKSDQKPVAPIPQRPADVPQKQNSGPEKAVQEVPPKTIMEKQTAEKTDGVAKEADNVSQKEPDKGKEMKDTSNAANESDKPMEEEKKGWDQREKTSTTEQLEKLGDSVQDAAEKEYIETKKLDGTDKYQLVINMVWLKCKQVLDGLTTGLRNPRKLINLVLAVLLFVVLAVYIRNVIRSPGNYEN</sequence>
<evidence type="ECO:0000259" key="8">
    <source>
        <dbReference type="PROSITE" id="PS01031"/>
    </source>
</evidence>
<dbReference type="GO" id="GO:0005886">
    <property type="term" value="C:plasma membrane"/>
    <property type="evidence" value="ECO:0007669"/>
    <property type="project" value="UniProtKB-SubCell"/>
</dbReference>
<dbReference type="Gene3D" id="2.60.40.790">
    <property type="match status" value="1"/>
</dbReference>
<evidence type="ECO:0000313" key="10">
    <source>
        <dbReference type="RefSeq" id="XP_022731314.1"/>
    </source>
</evidence>
<organism evidence="9 10">
    <name type="scientific">Durio zibethinus</name>
    <name type="common">Durian</name>
    <dbReference type="NCBI Taxonomy" id="66656"/>
    <lineage>
        <taxon>Eukaryota</taxon>
        <taxon>Viridiplantae</taxon>
        <taxon>Streptophyta</taxon>
        <taxon>Embryophyta</taxon>
        <taxon>Tracheophyta</taxon>
        <taxon>Spermatophyta</taxon>
        <taxon>Magnoliopsida</taxon>
        <taxon>eudicotyledons</taxon>
        <taxon>Gunneridae</taxon>
        <taxon>Pentapetalae</taxon>
        <taxon>rosids</taxon>
        <taxon>malvids</taxon>
        <taxon>Malvales</taxon>
        <taxon>Malvaceae</taxon>
        <taxon>Helicteroideae</taxon>
        <taxon>Durio</taxon>
    </lineage>
</organism>
<keyword evidence="7" id="KW-0812">Transmembrane</keyword>
<comment type="similarity">
    <text evidence="4 5">Belongs to the small heat shock protein (HSP20) family.</text>
</comment>
<dbReference type="GO" id="GO:0006952">
    <property type="term" value="P:defense response"/>
    <property type="evidence" value="ECO:0007669"/>
    <property type="project" value="UniProtKB-KW"/>
</dbReference>
<dbReference type="Proteomes" id="UP000515121">
    <property type="component" value="Unplaced"/>
</dbReference>
<dbReference type="CDD" id="cd06464">
    <property type="entry name" value="ACD_sHsps-like"/>
    <property type="match status" value="1"/>
</dbReference>
<dbReference type="AlphaFoldDB" id="A0A6P5XSV0"/>
<dbReference type="RefSeq" id="XP_022731314.1">
    <property type="nucleotide sequence ID" value="XM_022875579.1"/>
</dbReference>
<keyword evidence="7" id="KW-1133">Transmembrane helix</keyword>
<dbReference type="PANTHER" id="PTHR43670:SF73">
    <property type="entry name" value="INACTIVE PROTEIN RESTRICTED TEV MOVEMENT 2-LIKE"/>
    <property type="match status" value="1"/>
</dbReference>
<dbReference type="GO" id="GO:0034605">
    <property type="term" value="P:cellular response to heat"/>
    <property type="evidence" value="ECO:0007669"/>
    <property type="project" value="TreeGrafter"/>
</dbReference>
<feature type="transmembrane region" description="Helical" evidence="7">
    <location>
        <begin position="269"/>
        <end position="290"/>
    </location>
</feature>
<evidence type="ECO:0000313" key="9">
    <source>
        <dbReference type="Proteomes" id="UP000515121"/>
    </source>
</evidence>
<evidence type="ECO:0000256" key="2">
    <source>
        <dbReference type="ARBA" id="ARBA00022475"/>
    </source>
</evidence>
<evidence type="ECO:0000256" key="7">
    <source>
        <dbReference type="SAM" id="Phobius"/>
    </source>
</evidence>
<dbReference type="KEGG" id="dzi:111285912"/>
<evidence type="ECO:0000256" key="4">
    <source>
        <dbReference type="PROSITE-ProRule" id="PRU00285"/>
    </source>
</evidence>
<dbReference type="InterPro" id="IPR008978">
    <property type="entry name" value="HSP20-like_chaperone"/>
</dbReference>